<evidence type="ECO:0000313" key="2">
    <source>
        <dbReference type="Proteomes" id="UP000789901"/>
    </source>
</evidence>
<feature type="non-terminal residue" evidence="1">
    <location>
        <position position="127"/>
    </location>
</feature>
<feature type="non-terminal residue" evidence="1">
    <location>
        <position position="1"/>
    </location>
</feature>
<dbReference type="EMBL" id="CAJVQB010173196">
    <property type="protein sequence ID" value="CAG8857627.1"/>
    <property type="molecule type" value="Genomic_DNA"/>
</dbReference>
<accession>A0ABN7XT38</accession>
<proteinExistence type="predicted"/>
<protein>
    <submittedName>
        <fullName evidence="1">683_t:CDS:1</fullName>
    </submittedName>
</protein>
<sequence>ELNMEDIPIPVPVSTPVYKKFEENNPDISLCIYEWHNQNKCLEFRYLSERRRAEFKELNLLVISETENMENPDPITVISTEKGFNKHRTNPKKCLGVNNAPQLPKVPIIKKSIKEFNNHKCMQPNPY</sequence>
<reference evidence="1 2" key="1">
    <citation type="submission" date="2021-06" db="EMBL/GenBank/DDBJ databases">
        <authorList>
            <person name="Kallberg Y."/>
            <person name="Tangrot J."/>
            <person name="Rosling A."/>
        </authorList>
    </citation>
    <scope>NUCLEOTIDE SEQUENCE [LARGE SCALE GENOMIC DNA]</scope>
    <source>
        <strain evidence="1 2">120-4 pot B 10/14</strain>
    </source>
</reference>
<keyword evidence="2" id="KW-1185">Reference proteome</keyword>
<gene>
    <name evidence="1" type="ORF">GMARGA_LOCUS46446</name>
</gene>
<name>A0ABN7XT38_GIGMA</name>
<evidence type="ECO:0000313" key="1">
    <source>
        <dbReference type="EMBL" id="CAG8857627.1"/>
    </source>
</evidence>
<organism evidence="1 2">
    <name type="scientific">Gigaspora margarita</name>
    <dbReference type="NCBI Taxonomy" id="4874"/>
    <lineage>
        <taxon>Eukaryota</taxon>
        <taxon>Fungi</taxon>
        <taxon>Fungi incertae sedis</taxon>
        <taxon>Mucoromycota</taxon>
        <taxon>Glomeromycotina</taxon>
        <taxon>Glomeromycetes</taxon>
        <taxon>Diversisporales</taxon>
        <taxon>Gigasporaceae</taxon>
        <taxon>Gigaspora</taxon>
    </lineage>
</organism>
<dbReference type="Proteomes" id="UP000789901">
    <property type="component" value="Unassembled WGS sequence"/>
</dbReference>
<comment type="caution">
    <text evidence="1">The sequence shown here is derived from an EMBL/GenBank/DDBJ whole genome shotgun (WGS) entry which is preliminary data.</text>
</comment>